<gene>
    <name evidence="1" type="ORF">GGQ57_003459</name>
</gene>
<proteinExistence type="predicted"/>
<dbReference type="Proteomes" id="UP000533637">
    <property type="component" value="Unassembled WGS sequence"/>
</dbReference>
<accession>A0ABR6KQA1</accession>
<evidence type="ECO:0000313" key="2">
    <source>
        <dbReference type="Proteomes" id="UP000533637"/>
    </source>
</evidence>
<name>A0ABR6KQA1_9BACT</name>
<keyword evidence="2" id="KW-1185">Reference proteome</keyword>
<sequence length="39" mass="4737">MTKLPTWPTRIRLLYRLLCSLLKHGLILCLKLSLRIRFR</sequence>
<protein>
    <submittedName>
        <fullName evidence="1">Uncharacterized protein</fullName>
    </submittedName>
</protein>
<evidence type="ECO:0000313" key="1">
    <source>
        <dbReference type="EMBL" id="MBB4623543.1"/>
    </source>
</evidence>
<organism evidence="1 2">
    <name type="scientific">Parabacteroides faecis</name>
    <dbReference type="NCBI Taxonomy" id="1217282"/>
    <lineage>
        <taxon>Bacteria</taxon>
        <taxon>Pseudomonadati</taxon>
        <taxon>Bacteroidota</taxon>
        <taxon>Bacteroidia</taxon>
        <taxon>Bacteroidales</taxon>
        <taxon>Tannerellaceae</taxon>
        <taxon>Parabacteroides</taxon>
    </lineage>
</organism>
<dbReference type="EMBL" id="JACHOC010000007">
    <property type="protein sequence ID" value="MBB4623543.1"/>
    <property type="molecule type" value="Genomic_DNA"/>
</dbReference>
<comment type="caution">
    <text evidence="1">The sequence shown here is derived from an EMBL/GenBank/DDBJ whole genome shotgun (WGS) entry which is preliminary data.</text>
</comment>
<reference evidence="1 2" key="1">
    <citation type="submission" date="2020-08" db="EMBL/GenBank/DDBJ databases">
        <title>Genomic Encyclopedia of Type Strains, Phase IV (KMG-IV): sequencing the most valuable type-strain genomes for metagenomic binning, comparative biology and taxonomic classification.</title>
        <authorList>
            <person name="Goeker M."/>
        </authorList>
    </citation>
    <scope>NUCLEOTIDE SEQUENCE [LARGE SCALE GENOMIC DNA]</scope>
    <source>
        <strain evidence="1 2">DSM 102983</strain>
    </source>
</reference>